<sequence length="189" mass="21448">MRPSSAIASSLCSQFSSFIFMNSCQIPDTTTRAFVSAIAQIKTPHRLPLTAAAQSEPSSERATMRLFLPTTLETKNVFPYRNSFLPSFFCSIILILLSFEKEHQRFLSCRRLSISSRVYKRIEKKCQEKKKKRRKKKSSPLIASSVEIFYGVFSLLAPKSDVSISAMVLMRKTFGSGWMENLVNRSEIA</sequence>
<keyword evidence="2" id="KW-1185">Reference proteome</keyword>
<proteinExistence type="predicted"/>
<dbReference type="AlphaFoldDB" id="A0AAV4T0J0"/>
<dbReference type="EMBL" id="BPLR01010368">
    <property type="protein sequence ID" value="GIY38896.1"/>
    <property type="molecule type" value="Genomic_DNA"/>
</dbReference>
<accession>A0AAV4T0J0</accession>
<gene>
    <name evidence="1" type="ORF">CEXT_232131</name>
</gene>
<evidence type="ECO:0000313" key="1">
    <source>
        <dbReference type="EMBL" id="GIY38896.1"/>
    </source>
</evidence>
<protein>
    <submittedName>
        <fullName evidence="1">Uncharacterized protein</fullName>
    </submittedName>
</protein>
<name>A0AAV4T0J0_CAEEX</name>
<organism evidence="1 2">
    <name type="scientific">Caerostris extrusa</name>
    <name type="common">Bark spider</name>
    <name type="synonym">Caerostris bankana</name>
    <dbReference type="NCBI Taxonomy" id="172846"/>
    <lineage>
        <taxon>Eukaryota</taxon>
        <taxon>Metazoa</taxon>
        <taxon>Ecdysozoa</taxon>
        <taxon>Arthropoda</taxon>
        <taxon>Chelicerata</taxon>
        <taxon>Arachnida</taxon>
        <taxon>Araneae</taxon>
        <taxon>Araneomorphae</taxon>
        <taxon>Entelegynae</taxon>
        <taxon>Araneoidea</taxon>
        <taxon>Araneidae</taxon>
        <taxon>Caerostris</taxon>
    </lineage>
</organism>
<evidence type="ECO:0000313" key="2">
    <source>
        <dbReference type="Proteomes" id="UP001054945"/>
    </source>
</evidence>
<dbReference type="Proteomes" id="UP001054945">
    <property type="component" value="Unassembled WGS sequence"/>
</dbReference>
<comment type="caution">
    <text evidence="1">The sequence shown here is derived from an EMBL/GenBank/DDBJ whole genome shotgun (WGS) entry which is preliminary data.</text>
</comment>
<reference evidence="1 2" key="1">
    <citation type="submission" date="2021-06" db="EMBL/GenBank/DDBJ databases">
        <title>Caerostris extrusa draft genome.</title>
        <authorList>
            <person name="Kono N."/>
            <person name="Arakawa K."/>
        </authorList>
    </citation>
    <scope>NUCLEOTIDE SEQUENCE [LARGE SCALE GENOMIC DNA]</scope>
</reference>